<dbReference type="Proteomes" id="UP000256253">
    <property type="component" value="Unassembled WGS sequence"/>
</dbReference>
<dbReference type="PIRSF" id="PIRSF004848">
    <property type="entry name" value="YBL036c_PLPDEIII"/>
    <property type="match status" value="1"/>
</dbReference>
<dbReference type="AlphaFoldDB" id="A0A3D9UPX2"/>
<organism evidence="7 8">
    <name type="scientific">Calidifontibacter indicus</name>
    <dbReference type="NCBI Taxonomy" id="419650"/>
    <lineage>
        <taxon>Bacteria</taxon>
        <taxon>Bacillati</taxon>
        <taxon>Actinomycetota</taxon>
        <taxon>Actinomycetes</taxon>
        <taxon>Micrococcales</taxon>
        <taxon>Dermacoccaceae</taxon>
        <taxon>Calidifontibacter</taxon>
    </lineage>
</organism>
<reference evidence="7 8" key="1">
    <citation type="submission" date="2018-08" db="EMBL/GenBank/DDBJ databases">
        <title>Sequencing the genomes of 1000 actinobacteria strains.</title>
        <authorList>
            <person name="Klenk H.-P."/>
        </authorList>
    </citation>
    <scope>NUCLEOTIDE SEQUENCE [LARGE SCALE GENOMIC DNA]</scope>
    <source>
        <strain evidence="7 8">DSM 22967</strain>
    </source>
</reference>
<feature type="modified residue" description="N6-(pyridoxal phosphate)lysine" evidence="2 3">
    <location>
        <position position="43"/>
    </location>
</feature>
<keyword evidence="5" id="KW-0175">Coiled coil</keyword>
<dbReference type="NCBIfam" id="TIGR00044">
    <property type="entry name" value="YggS family pyridoxal phosphate-dependent enzyme"/>
    <property type="match status" value="1"/>
</dbReference>
<evidence type="ECO:0000256" key="2">
    <source>
        <dbReference type="HAMAP-Rule" id="MF_02087"/>
    </source>
</evidence>
<evidence type="ECO:0000313" key="7">
    <source>
        <dbReference type="EMBL" id="REF31502.1"/>
    </source>
</evidence>
<keyword evidence="8" id="KW-1185">Reference proteome</keyword>
<sequence length="241" mass="25410">MTELDDRSRELRDNLAAVRARIADAARAAGRAADDATLIVVSKYFPVADVRRLIDLGVTDFGENKDQEASAKFAEIFEGASEQERAALRLHFVGQLQSNKAGHVAAYADVVQSVDRAKIASALAKGAERHGRTLEVMVQVDLDGSDPGRGGALPEQIADLAAHVAGLEQLRLSGLMAVAPRGADPDAAFARLAELSRDLRAAHPSADRISAGMSGDLEQGVRHGATHVRIGSAVLGPRPAV</sequence>
<dbReference type="CDD" id="cd00635">
    <property type="entry name" value="PLPDE_III_YBL036c_like"/>
    <property type="match status" value="1"/>
</dbReference>
<evidence type="ECO:0000259" key="6">
    <source>
        <dbReference type="Pfam" id="PF01168"/>
    </source>
</evidence>
<comment type="function">
    <text evidence="2">Pyridoxal 5'-phosphate (PLP)-binding protein, which is involved in PLP homeostasis.</text>
</comment>
<feature type="domain" description="Alanine racemase N-terminal" evidence="6">
    <location>
        <begin position="14"/>
        <end position="239"/>
    </location>
</feature>
<evidence type="ECO:0000256" key="1">
    <source>
        <dbReference type="ARBA" id="ARBA00022898"/>
    </source>
</evidence>
<comment type="caution">
    <text evidence="7">The sequence shown here is derived from an EMBL/GenBank/DDBJ whole genome shotgun (WGS) entry which is preliminary data.</text>
</comment>
<dbReference type="Pfam" id="PF01168">
    <property type="entry name" value="Ala_racemase_N"/>
    <property type="match status" value="1"/>
</dbReference>
<dbReference type="HAMAP" id="MF_02087">
    <property type="entry name" value="PLP_homeostasis"/>
    <property type="match status" value="1"/>
</dbReference>
<evidence type="ECO:0000256" key="4">
    <source>
        <dbReference type="RuleBase" id="RU004514"/>
    </source>
</evidence>
<comment type="cofactor">
    <cofactor evidence="3">
        <name>pyridoxal 5'-phosphate</name>
        <dbReference type="ChEBI" id="CHEBI:597326"/>
    </cofactor>
</comment>
<name>A0A3D9UPX2_9MICO</name>
<comment type="similarity">
    <text evidence="2 4">Belongs to the pyridoxal phosphate-binding protein YggS/PROSC family.</text>
</comment>
<evidence type="ECO:0000313" key="8">
    <source>
        <dbReference type="Proteomes" id="UP000256253"/>
    </source>
</evidence>
<dbReference type="InterPro" id="IPR029066">
    <property type="entry name" value="PLP-binding_barrel"/>
</dbReference>
<dbReference type="Gene3D" id="3.20.20.10">
    <property type="entry name" value="Alanine racemase"/>
    <property type="match status" value="1"/>
</dbReference>
<keyword evidence="1 2" id="KW-0663">Pyridoxal phosphate</keyword>
<gene>
    <name evidence="7" type="ORF">DFJ65_2571</name>
</gene>
<dbReference type="InterPro" id="IPR011078">
    <property type="entry name" value="PyrdxlP_homeostasis"/>
</dbReference>
<accession>A0A3D9UPX2</accession>
<dbReference type="OrthoDB" id="9804072at2"/>
<proteinExistence type="inferred from homology"/>
<dbReference type="PANTHER" id="PTHR10146:SF14">
    <property type="entry name" value="PYRIDOXAL PHOSPHATE HOMEOSTASIS PROTEIN"/>
    <property type="match status" value="1"/>
</dbReference>
<dbReference type="RefSeq" id="WP_115923330.1">
    <property type="nucleotide sequence ID" value="NZ_QTUA01000001.1"/>
</dbReference>
<evidence type="ECO:0000256" key="3">
    <source>
        <dbReference type="PIRSR" id="PIRSR004848-1"/>
    </source>
</evidence>
<dbReference type="InterPro" id="IPR001608">
    <property type="entry name" value="Ala_racemase_N"/>
</dbReference>
<protein>
    <recommendedName>
        <fullName evidence="2">Pyridoxal phosphate homeostasis protein</fullName>
        <shortName evidence="2">PLP homeostasis protein</shortName>
    </recommendedName>
</protein>
<evidence type="ECO:0000256" key="5">
    <source>
        <dbReference type="SAM" id="Coils"/>
    </source>
</evidence>
<dbReference type="PANTHER" id="PTHR10146">
    <property type="entry name" value="PROLINE SYNTHETASE CO-TRANSCRIBED BACTERIAL HOMOLOG PROTEIN"/>
    <property type="match status" value="1"/>
</dbReference>
<dbReference type="SUPFAM" id="SSF51419">
    <property type="entry name" value="PLP-binding barrel"/>
    <property type="match status" value="1"/>
</dbReference>
<dbReference type="GO" id="GO:0030170">
    <property type="term" value="F:pyridoxal phosphate binding"/>
    <property type="evidence" value="ECO:0007669"/>
    <property type="project" value="UniProtKB-UniRule"/>
</dbReference>
<dbReference type="EMBL" id="QTUA01000001">
    <property type="protein sequence ID" value="REF31502.1"/>
    <property type="molecule type" value="Genomic_DNA"/>
</dbReference>
<feature type="coiled-coil region" evidence="5">
    <location>
        <begin position="1"/>
        <end position="28"/>
    </location>
</feature>